<protein>
    <submittedName>
        <fullName evidence="2">Uncharacterized protein</fullName>
    </submittedName>
</protein>
<evidence type="ECO:0000313" key="3">
    <source>
        <dbReference type="Proteomes" id="UP000324222"/>
    </source>
</evidence>
<evidence type="ECO:0000313" key="2">
    <source>
        <dbReference type="EMBL" id="MPC94993.1"/>
    </source>
</evidence>
<name>A0A5B7JKQ7_PORTR</name>
<feature type="compositionally biased region" description="Basic residues" evidence="1">
    <location>
        <begin position="84"/>
        <end position="98"/>
    </location>
</feature>
<feature type="region of interest" description="Disordered" evidence="1">
    <location>
        <begin position="78"/>
        <end position="98"/>
    </location>
</feature>
<sequence length="98" mass="10520">MFKCSTPASTLEFRARVRRSDLPSRLPLTTSLPAPHPPQSLLSPPPHVLCSFCREEGVPAASSCAEGATLPDRRAAALCPGHISTKRRPKHARGPRGT</sequence>
<feature type="region of interest" description="Disordered" evidence="1">
    <location>
        <begin position="15"/>
        <end position="41"/>
    </location>
</feature>
<evidence type="ECO:0000256" key="1">
    <source>
        <dbReference type="SAM" id="MobiDB-lite"/>
    </source>
</evidence>
<organism evidence="2 3">
    <name type="scientific">Portunus trituberculatus</name>
    <name type="common">Swimming crab</name>
    <name type="synonym">Neptunus trituberculatus</name>
    <dbReference type="NCBI Taxonomy" id="210409"/>
    <lineage>
        <taxon>Eukaryota</taxon>
        <taxon>Metazoa</taxon>
        <taxon>Ecdysozoa</taxon>
        <taxon>Arthropoda</taxon>
        <taxon>Crustacea</taxon>
        <taxon>Multicrustacea</taxon>
        <taxon>Malacostraca</taxon>
        <taxon>Eumalacostraca</taxon>
        <taxon>Eucarida</taxon>
        <taxon>Decapoda</taxon>
        <taxon>Pleocyemata</taxon>
        <taxon>Brachyura</taxon>
        <taxon>Eubrachyura</taxon>
        <taxon>Portunoidea</taxon>
        <taxon>Portunidae</taxon>
        <taxon>Portuninae</taxon>
        <taxon>Portunus</taxon>
    </lineage>
</organism>
<gene>
    <name evidence="2" type="ORF">E2C01_090185</name>
</gene>
<comment type="caution">
    <text evidence="2">The sequence shown here is derived from an EMBL/GenBank/DDBJ whole genome shotgun (WGS) entry which is preliminary data.</text>
</comment>
<reference evidence="2 3" key="1">
    <citation type="submission" date="2019-05" db="EMBL/GenBank/DDBJ databases">
        <title>Another draft genome of Portunus trituberculatus and its Hox gene families provides insights of decapod evolution.</title>
        <authorList>
            <person name="Jeong J.-H."/>
            <person name="Song I."/>
            <person name="Kim S."/>
            <person name="Choi T."/>
            <person name="Kim D."/>
            <person name="Ryu S."/>
            <person name="Kim W."/>
        </authorList>
    </citation>
    <scope>NUCLEOTIDE SEQUENCE [LARGE SCALE GENOMIC DNA]</scope>
    <source>
        <tissue evidence="2">Muscle</tissue>
    </source>
</reference>
<feature type="compositionally biased region" description="Low complexity" evidence="1">
    <location>
        <begin position="23"/>
        <end position="33"/>
    </location>
</feature>
<dbReference type="AlphaFoldDB" id="A0A5B7JKQ7"/>
<keyword evidence="3" id="KW-1185">Reference proteome</keyword>
<dbReference type="EMBL" id="VSRR010100560">
    <property type="protein sequence ID" value="MPC94993.1"/>
    <property type="molecule type" value="Genomic_DNA"/>
</dbReference>
<dbReference type="Proteomes" id="UP000324222">
    <property type="component" value="Unassembled WGS sequence"/>
</dbReference>
<accession>A0A5B7JKQ7</accession>
<proteinExistence type="predicted"/>